<dbReference type="InParanoid" id="A0A0C3EGX3"/>
<evidence type="ECO:0000313" key="2">
    <source>
        <dbReference type="Proteomes" id="UP000054166"/>
    </source>
</evidence>
<organism evidence="1 2">
    <name type="scientific">Piloderma croceum (strain F 1598)</name>
    <dbReference type="NCBI Taxonomy" id="765440"/>
    <lineage>
        <taxon>Eukaryota</taxon>
        <taxon>Fungi</taxon>
        <taxon>Dikarya</taxon>
        <taxon>Basidiomycota</taxon>
        <taxon>Agaricomycotina</taxon>
        <taxon>Agaricomycetes</taxon>
        <taxon>Agaricomycetidae</taxon>
        <taxon>Atheliales</taxon>
        <taxon>Atheliaceae</taxon>
        <taxon>Piloderma</taxon>
    </lineage>
</organism>
<sequence length="63" mass="7320">MSFAVRTPYKRQTLDWTYHHSQSGHSSSLHPAHYEENPSCLSLFAPYTNVAIYISFLLRVCLF</sequence>
<accession>A0A0C3EGX3</accession>
<proteinExistence type="predicted"/>
<reference evidence="1 2" key="1">
    <citation type="submission" date="2014-04" db="EMBL/GenBank/DDBJ databases">
        <authorList>
            <consortium name="DOE Joint Genome Institute"/>
            <person name="Kuo A."/>
            <person name="Tarkka M."/>
            <person name="Buscot F."/>
            <person name="Kohler A."/>
            <person name="Nagy L.G."/>
            <person name="Floudas D."/>
            <person name="Copeland A."/>
            <person name="Barry K.W."/>
            <person name="Cichocki N."/>
            <person name="Veneault-Fourrey C."/>
            <person name="LaButti K."/>
            <person name="Lindquist E.A."/>
            <person name="Lipzen A."/>
            <person name="Lundell T."/>
            <person name="Morin E."/>
            <person name="Murat C."/>
            <person name="Sun H."/>
            <person name="Tunlid A."/>
            <person name="Henrissat B."/>
            <person name="Grigoriev I.V."/>
            <person name="Hibbett D.S."/>
            <person name="Martin F."/>
            <person name="Nordberg H.P."/>
            <person name="Cantor M.N."/>
            <person name="Hua S.X."/>
        </authorList>
    </citation>
    <scope>NUCLEOTIDE SEQUENCE [LARGE SCALE GENOMIC DNA]</scope>
    <source>
        <strain evidence="1 2">F 1598</strain>
    </source>
</reference>
<keyword evidence="2" id="KW-1185">Reference proteome</keyword>
<protein>
    <submittedName>
        <fullName evidence="1">Uncharacterized protein</fullName>
    </submittedName>
</protein>
<dbReference type="EMBL" id="KN833188">
    <property type="protein sequence ID" value="KIM71920.1"/>
    <property type="molecule type" value="Genomic_DNA"/>
</dbReference>
<dbReference type="HOGENOM" id="CLU_2886666_0_0_1"/>
<dbReference type="AlphaFoldDB" id="A0A0C3EGX3"/>
<name>A0A0C3EGX3_PILCF</name>
<gene>
    <name evidence="1" type="ORF">PILCRDRAFT_830072</name>
</gene>
<evidence type="ECO:0000313" key="1">
    <source>
        <dbReference type="EMBL" id="KIM71920.1"/>
    </source>
</evidence>
<dbReference type="Proteomes" id="UP000054166">
    <property type="component" value="Unassembled WGS sequence"/>
</dbReference>
<reference evidence="2" key="2">
    <citation type="submission" date="2015-01" db="EMBL/GenBank/DDBJ databases">
        <title>Evolutionary Origins and Diversification of the Mycorrhizal Mutualists.</title>
        <authorList>
            <consortium name="DOE Joint Genome Institute"/>
            <consortium name="Mycorrhizal Genomics Consortium"/>
            <person name="Kohler A."/>
            <person name="Kuo A."/>
            <person name="Nagy L.G."/>
            <person name="Floudas D."/>
            <person name="Copeland A."/>
            <person name="Barry K.W."/>
            <person name="Cichocki N."/>
            <person name="Veneault-Fourrey C."/>
            <person name="LaButti K."/>
            <person name="Lindquist E.A."/>
            <person name="Lipzen A."/>
            <person name="Lundell T."/>
            <person name="Morin E."/>
            <person name="Murat C."/>
            <person name="Riley R."/>
            <person name="Ohm R."/>
            <person name="Sun H."/>
            <person name="Tunlid A."/>
            <person name="Henrissat B."/>
            <person name="Grigoriev I.V."/>
            <person name="Hibbett D.S."/>
            <person name="Martin F."/>
        </authorList>
    </citation>
    <scope>NUCLEOTIDE SEQUENCE [LARGE SCALE GENOMIC DNA]</scope>
    <source>
        <strain evidence="2">F 1598</strain>
    </source>
</reference>